<dbReference type="STRING" id="240176.A8NFK8"/>
<dbReference type="EMBL" id="AACS02000002">
    <property type="protein sequence ID" value="EAU88584.2"/>
    <property type="molecule type" value="Genomic_DNA"/>
</dbReference>
<evidence type="ECO:0000313" key="6">
    <source>
        <dbReference type="EMBL" id="EAU88584.2"/>
    </source>
</evidence>
<evidence type="ECO:0000256" key="1">
    <source>
        <dbReference type="ARBA" id="ARBA00002889"/>
    </source>
</evidence>
<evidence type="ECO:0000256" key="2">
    <source>
        <dbReference type="ARBA" id="ARBA00007861"/>
    </source>
</evidence>
<feature type="compositionally biased region" description="Basic residues" evidence="5">
    <location>
        <begin position="408"/>
        <end position="418"/>
    </location>
</feature>
<protein>
    <recommendedName>
        <fullName evidence="4">Ribosome biogenesis protein NSA1</fullName>
    </recommendedName>
</protein>
<gene>
    <name evidence="6" type="ORF">CC1G_04290</name>
</gene>
<dbReference type="HOGENOM" id="CLU_033769_1_0_1"/>
<evidence type="ECO:0000256" key="5">
    <source>
        <dbReference type="SAM" id="MobiDB-lite"/>
    </source>
</evidence>
<evidence type="ECO:0000256" key="4">
    <source>
        <dbReference type="ARBA" id="ARBA00014234"/>
    </source>
</evidence>
<accession>A8NFK8</accession>
<name>A8NFK8_COPC7</name>
<dbReference type="GO" id="GO:0042273">
    <property type="term" value="P:ribosomal large subunit biogenesis"/>
    <property type="evidence" value="ECO:0007669"/>
    <property type="project" value="InterPro"/>
</dbReference>
<dbReference type="GO" id="GO:0005730">
    <property type="term" value="C:nucleolus"/>
    <property type="evidence" value="ECO:0007669"/>
    <property type="project" value="InterPro"/>
</dbReference>
<dbReference type="GO" id="GO:0030687">
    <property type="term" value="C:preribosome, large subunit precursor"/>
    <property type="evidence" value="ECO:0007669"/>
    <property type="project" value="TreeGrafter"/>
</dbReference>
<dbReference type="AlphaFoldDB" id="A8NFK8"/>
<evidence type="ECO:0000313" key="7">
    <source>
        <dbReference type="Proteomes" id="UP000001861"/>
    </source>
</evidence>
<dbReference type="InParanoid" id="A8NFK8"/>
<dbReference type="FunCoup" id="A8NFK8">
    <property type="interactions" value="253"/>
</dbReference>
<feature type="compositionally biased region" description="Acidic residues" evidence="5">
    <location>
        <begin position="377"/>
        <end position="404"/>
    </location>
</feature>
<dbReference type="OrthoDB" id="18388at2759"/>
<feature type="region of interest" description="Disordered" evidence="5">
    <location>
        <begin position="365"/>
        <end position="418"/>
    </location>
</feature>
<evidence type="ECO:0000256" key="3">
    <source>
        <dbReference type="ARBA" id="ARBA00011187"/>
    </source>
</evidence>
<dbReference type="GeneID" id="6009807"/>
<dbReference type="VEuPathDB" id="FungiDB:CC1G_04290"/>
<comment type="subunit">
    <text evidence="3">Component of the pre-66S ribosomal particle.</text>
</comment>
<comment type="caution">
    <text evidence="6">The sequence shown here is derived from an EMBL/GenBank/DDBJ whole genome shotgun (WGS) entry which is preliminary data.</text>
</comment>
<organism evidence="6 7">
    <name type="scientific">Coprinopsis cinerea (strain Okayama-7 / 130 / ATCC MYA-4618 / FGSC 9003)</name>
    <name type="common">Inky cap fungus</name>
    <name type="synonym">Hormographiella aspergillata</name>
    <dbReference type="NCBI Taxonomy" id="240176"/>
    <lineage>
        <taxon>Eukaryota</taxon>
        <taxon>Fungi</taxon>
        <taxon>Dikarya</taxon>
        <taxon>Basidiomycota</taxon>
        <taxon>Agaricomycotina</taxon>
        <taxon>Agaricomycetes</taxon>
        <taxon>Agaricomycetidae</taxon>
        <taxon>Agaricales</taxon>
        <taxon>Agaricineae</taxon>
        <taxon>Psathyrellaceae</taxon>
        <taxon>Coprinopsis</taxon>
    </lineage>
</organism>
<dbReference type="RefSeq" id="XP_001833311.2">
    <property type="nucleotide sequence ID" value="XM_001833259.2"/>
</dbReference>
<dbReference type="Gene3D" id="2.130.10.10">
    <property type="entry name" value="YVTN repeat-like/Quinoprotein amine dehydrogenase"/>
    <property type="match status" value="2"/>
</dbReference>
<dbReference type="InterPro" id="IPR015943">
    <property type="entry name" value="WD40/YVTN_repeat-like_dom_sf"/>
</dbReference>
<sequence length="418" mass="45941">MARFLVGDDLGSLKIFKYSNEAGPSGSKVEVKSVYRSEASFRGEARIGVQGLATLNTGDGVLAATAFSDGNLQLSRLQDDDTLETVCSWTEPKLKANRFVGVALTDRAVFSCTGNGALRRAAYSHLSTEAPVQTTRGLPMRLCDWKLSPNGEHFAYGGEEVALSVWDTEKAFQETSPQPESLNASSKKRKRNDVLFPGETWRAKNLSNDSLSLRQPIRITALDFIQKPNTSLAVGNQAGDVQRYDTRSGRRPVAEWKSIGKSGGIRTLASGVNENELFVSDNGTNLYSVDLRTGKILYGYHGIAASVSCISTSSGPLLSGALDQYVRVHSVTPPPKDVKQRLDNRGITLERHFFQSTPTVITWDKRPWSSTSSGVEQVEEEDDDDPDHDIWDDLETAQDEDEDADNKGKRRRTSSKKT</sequence>
<comment type="similarity">
    <text evidence="2">Belongs to the NSA1 family.</text>
</comment>
<dbReference type="InterPro" id="IPR037379">
    <property type="entry name" value="WDR74/Nsa1"/>
</dbReference>
<dbReference type="OMA" id="PRRANIT"/>
<comment type="function">
    <text evidence="1">Involved in the biogenesis of the 60S ribosomal subunit.</text>
</comment>
<dbReference type="PANTHER" id="PTHR16038:SF4">
    <property type="entry name" value="WD REPEAT-CONTAINING PROTEIN 74"/>
    <property type="match status" value="1"/>
</dbReference>
<dbReference type="SUPFAM" id="SSF50978">
    <property type="entry name" value="WD40 repeat-like"/>
    <property type="match status" value="1"/>
</dbReference>
<keyword evidence="7" id="KW-1185">Reference proteome</keyword>
<dbReference type="Proteomes" id="UP000001861">
    <property type="component" value="Unassembled WGS sequence"/>
</dbReference>
<dbReference type="PANTHER" id="PTHR16038">
    <property type="entry name" value="NOP SEVEN ASSOCIATED PROTEIN 1"/>
    <property type="match status" value="1"/>
</dbReference>
<dbReference type="InterPro" id="IPR036322">
    <property type="entry name" value="WD40_repeat_dom_sf"/>
</dbReference>
<dbReference type="eggNOG" id="KOG3881">
    <property type="taxonomic scope" value="Eukaryota"/>
</dbReference>
<dbReference type="KEGG" id="cci:CC1G_04290"/>
<proteinExistence type="inferred from homology"/>
<reference evidence="6 7" key="1">
    <citation type="journal article" date="2010" name="Proc. Natl. Acad. Sci. U.S.A.">
        <title>Insights into evolution of multicellular fungi from the assembled chromosomes of the mushroom Coprinopsis cinerea (Coprinus cinereus).</title>
        <authorList>
            <person name="Stajich J.E."/>
            <person name="Wilke S.K."/>
            <person name="Ahren D."/>
            <person name="Au C.H."/>
            <person name="Birren B.W."/>
            <person name="Borodovsky M."/>
            <person name="Burns C."/>
            <person name="Canback B."/>
            <person name="Casselton L.A."/>
            <person name="Cheng C.K."/>
            <person name="Deng J."/>
            <person name="Dietrich F.S."/>
            <person name="Fargo D.C."/>
            <person name="Farman M.L."/>
            <person name="Gathman A.C."/>
            <person name="Goldberg J."/>
            <person name="Guigo R."/>
            <person name="Hoegger P.J."/>
            <person name="Hooker J.B."/>
            <person name="Huggins A."/>
            <person name="James T.Y."/>
            <person name="Kamada T."/>
            <person name="Kilaru S."/>
            <person name="Kodira C."/>
            <person name="Kues U."/>
            <person name="Kupfer D."/>
            <person name="Kwan H.S."/>
            <person name="Lomsadze A."/>
            <person name="Li W."/>
            <person name="Lilly W.W."/>
            <person name="Ma L.J."/>
            <person name="Mackey A.J."/>
            <person name="Manning G."/>
            <person name="Martin F."/>
            <person name="Muraguchi H."/>
            <person name="Natvig D.O."/>
            <person name="Palmerini H."/>
            <person name="Ramesh M.A."/>
            <person name="Rehmeyer C.J."/>
            <person name="Roe B.A."/>
            <person name="Shenoy N."/>
            <person name="Stanke M."/>
            <person name="Ter-Hovhannisyan V."/>
            <person name="Tunlid A."/>
            <person name="Velagapudi R."/>
            <person name="Vision T.J."/>
            <person name="Zeng Q."/>
            <person name="Zolan M.E."/>
            <person name="Pukkila P.J."/>
        </authorList>
    </citation>
    <scope>NUCLEOTIDE SEQUENCE [LARGE SCALE GENOMIC DNA]</scope>
    <source>
        <strain evidence="7">Okayama-7 / 130 / ATCC MYA-4618 / FGSC 9003</strain>
    </source>
</reference>